<feature type="signal peptide" evidence="1">
    <location>
        <begin position="1"/>
        <end position="27"/>
    </location>
</feature>
<evidence type="ECO:0000313" key="2">
    <source>
        <dbReference type="EMBL" id="TWR30588.1"/>
    </source>
</evidence>
<dbReference type="Pfam" id="PF00300">
    <property type="entry name" value="His_Phos_1"/>
    <property type="match status" value="1"/>
</dbReference>
<dbReference type="PANTHER" id="PTHR48100">
    <property type="entry name" value="BROAD-SPECIFICITY PHOSPHATASE YOR283W-RELATED"/>
    <property type="match status" value="1"/>
</dbReference>
<organism evidence="2 3">
    <name type="scientific">Mucilaginibacter pallidiroseus</name>
    <dbReference type="NCBI Taxonomy" id="2599295"/>
    <lineage>
        <taxon>Bacteria</taxon>
        <taxon>Pseudomonadati</taxon>
        <taxon>Bacteroidota</taxon>
        <taxon>Sphingobacteriia</taxon>
        <taxon>Sphingobacteriales</taxon>
        <taxon>Sphingobacteriaceae</taxon>
        <taxon>Mucilaginibacter</taxon>
    </lineage>
</organism>
<reference evidence="2 3" key="1">
    <citation type="submission" date="2019-07" db="EMBL/GenBank/DDBJ databases">
        <authorList>
            <person name="Kim J."/>
        </authorList>
    </citation>
    <scope>NUCLEOTIDE SEQUENCE [LARGE SCALE GENOMIC DNA]</scope>
    <source>
        <strain evidence="3">dk17</strain>
    </source>
</reference>
<dbReference type="RefSeq" id="WP_146381046.1">
    <property type="nucleotide sequence ID" value="NZ_VOEJ01000002.1"/>
</dbReference>
<dbReference type="InterPro" id="IPR013078">
    <property type="entry name" value="His_Pase_superF_clade-1"/>
</dbReference>
<dbReference type="CDD" id="cd07067">
    <property type="entry name" value="HP_PGM_like"/>
    <property type="match status" value="1"/>
</dbReference>
<evidence type="ECO:0000313" key="3">
    <source>
        <dbReference type="Proteomes" id="UP000320042"/>
    </source>
</evidence>
<protein>
    <submittedName>
        <fullName evidence="2">Histidine phosphatase family protein</fullName>
    </submittedName>
</protein>
<sequence>MKNAFCFIRFFTFFIAVLLLGNLSASAQKTTIWVVRHAEKLNAPQSDDPALSAEGLQRAKDLAKTLKHKKIKAIYVTRYKRTGQTAKPLADEQRILPRVYTDSIKQYANTIVKNFKGNNVLIIGHSNTIMPLLTALGAEQPFETLADDDYDMLFKVTINDSGRVDLDITYYGKTHHSTEMPVKYQLNVDAQQFTRPINSY</sequence>
<dbReference type="InterPro" id="IPR029033">
    <property type="entry name" value="His_PPase_superfam"/>
</dbReference>
<dbReference type="GO" id="GO:0005737">
    <property type="term" value="C:cytoplasm"/>
    <property type="evidence" value="ECO:0007669"/>
    <property type="project" value="TreeGrafter"/>
</dbReference>
<dbReference type="GO" id="GO:0016791">
    <property type="term" value="F:phosphatase activity"/>
    <property type="evidence" value="ECO:0007669"/>
    <property type="project" value="TreeGrafter"/>
</dbReference>
<dbReference type="OrthoDB" id="3296006at2"/>
<name>A0A563UH45_9SPHI</name>
<gene>
    <name evidence="2" type="ORF">FPZ43_06520</name>
</gene>
<dbReference type="SUPFAM" id="SSF53254">
    <property type="entry name" value="Phosphoglycerate mutase-like"/>
    <property type="match status" value="1"/>
</dbReference>
<dbReference type="EMBL" id="VOEJ01000002">
    <property type="protein sequence ID" value="TWR30588.1"/>
    <property type="molecule type" value="Genomic_DNA"/>
</dbReference>
<comment type="caution">
    <text evidence="2">The sequence shown here is derived from an EMBL/GenBank/DDBJ whole genome shotgun (WGS) entry which is preliminary data.</text>
</comment>
<feature type="chain" id="PRO_5021985737" evidence="1">
    <location>
        <begin position="28"/>
        <end position="200"/>
    </location>
</feature>
<keyword evidence="1" id="KW-0732">Signal</keyword>
<proteinExistence type="predicted"/>
<evidence type="ECO:0000256" key="1">
    <source>
        <dbReference type="SAM" id="SignalP"/>
    </source>
</evidence>
<dbReference type="Gene3D" id="3.40.50.1240">
    <property type="entry name" value="Phosphoglycerate mutase-like"/>
    <property type="match status" value="1"/>
</dbReference>
<dbReference type="InterPro" id="IPR050275">
    <property type="entry name" value="PGM_Phosphatase"/>
</dbReference>
<dbReference type="PANTHER" id="PTHR48100:SF1">
    <property type="entry name" value="HISTIDINE PHOSPHATASE FAMILY PROTEIN-RELATED"/>
    <property type="match status" value="1"/>
</dbReference>
<accession>A0A563UH45</accession>
<dbReference type="Proteomes" id="UP000320042">
    <property type="component" value="Unassembled WGS sequence"/>
</dbReference>
<keyword evidence="3" id="KW-1185">Reference proteome</keyword>
<dbReference type="AlphaFoldDB" id="A0A563UH45"/>